<feature type="chain" id="PRO_5046387041" evidence="2">
    <location>
        <begin position="29"/>
        <end position="268"/>
    </location>
</feature>
<comment type="caution">
    <text evidence="4">The sequence shown here is derived from an EMBL/GenBank/DDBJ whole genome shotgun (WGS) entry which is preliminary data.</text>
</comment>
<dbReference type="Pfam" id="PF25973">
    <property type="entry name" value="BSH_CzcB"/>
    <property type="match status" value="1"/>
</dbReference>
<comment type="similarity">
    <text evidence="1">Belongs to the membrane fusion protein (MFP) (TC 8.A.1) family.</text>
</comment>
<feature type="domain" description="CzcB-like barrel-sandwich hybrid" evidence="3">
    <location>
        <begin position="60"/>
        <end position="183"/>
    </location>
</feature>
<dbReference type="NCBIfam" id="TIGR01730">
    <property type="entry name" value="RND_mfp"/>
    <property type="match status" value="1"/>
</dbReference>
<organism evidence="4 5">
    <name type="scientific">Vibrio tritonius</name>
    <dbReference type="NCBI Taxonomy" id="1435069"/>
    <lineage>
        <taxon>Bacteria</taxon>
        <taxon>Pseudomonadati</taxon>
        <taxon>Pseudomonadota</taxon>
        <taxon>Gammaproteobacteria</taxon>
        <taxon>Vibrionales</taxon>
        <taxon>Vibrionaceae</taxon>
        <taxon>Vibrio</taxon>
    </lineage>
</organism>
<evidence type="ECO:0000256" key="1">
    <source>
        <dbReference type="ARBA" id="ARBA00009477"/>
    </source>
</evidence>
<dbReference type="InterPro" id="IPR058647">
    <property type="entry name" value="BSH_CzcB-like"/>
</dbReference>
<evidence type="ECO:0000259" key="3">
    <source>
        <dbReference type="Pfam" id="PF25973"/>
    </source>
</evidence>
<accession>A0ABS7YMS6</accession>
<keyword evidence="5" id="KW-1185">Reference proteome</keyword>
<reference evidence="5" key="1">
    <citation type="submission" date="2023-07" db="EMBL/GenBank/DDBJ databases">
        <title>Molecular identification of indigenous halophilic bacteria isolated from red sea cost, biodegradation of synthetic dyes and assessment of degraded metabolite toxicity.</title>
        <authorList>
            <person name="Chaieb K."/>
            <person name="Altayb H.N."/>
        </authorList>
    </citation>
    <scope>NUCLEOTIDE SEQUENCE [LARGE SCALE GENOMIC DNA]</scope>
    <source>
        <strain evidence="5">K20</strain>
    </source>
</reference>
<dbReference type="SUPFAM" id="SSF111369">
    <property type="entry name" value="HlyD-like secretion proteins"/>
    <property type="match status" value="1"/>
</dbReference>
<dbReference type="RefSeq" id="WP_225249866.1">
    <property type="nucleotide sequence ID" value="NZ_JAIWIU010000031.1"/>
</dbReference>
<dbReference type="PANTHER" id="PTHR30469">
    <property type="entry name" value="MULTIDRUG RESISTANCE PROTEIN MDTA"/>
    <property type="match status" value="1"/>
</dbReference>
<feature type="signal peptide" evidence="2">
    <location>
        <begin position="1"/>
        <end position="28"/>
    </location>
</feature>
<protein>
    <submittedName>
        <fullName evidence="4">Efflux RND transporter periplasmic adaptor subunit</fullName>
    </submittedName>
</protein>
<dbReference type="InterPro" id="IPR006143">
    <property type="entry name" value="RND_pump_MFP"/>
</dbReference>
<evidence type="ECO:0000256" key="2">
    <source>
        <dbReference type="SAM" id="SignalP"/>
    </source>
</evidence>
<dbReference type="Gene3D" id="1.10.287.470">
    <property type="entry name" value="Helix hairpin bin"/>
    <property type="match status" value="1"/>
</dbReference>
<dbReference type="Gene3D" id="2.40.30.170">
    <property type="match status" value="1"/>
</dbReference>
<proteinExistence type="inferred from homology"/>
<evidence type="ECO:0000313" key="5">
    <source>
        <dbReference type="Proteomes" id="UP001199044"/>
    </source>
</evidence>
<evidence type="ECO:0000313" key="4">
    <source>
        <dbReference type="EMBL" id="MCA2015549.1"/>
    </source>
</evidence>
<gene>
    <name evidence="4" type="ORF">LDJ79_05455</name>
</gene>
<name>A0ABS7YMS6_9VIBR</name>
<dbReference type="Gene3D" id="2.40.50.100">
    <property type="match status" value="1"/>
</dbReference>
<dbReference type="Proteomes" id="UP001199044">
    <property type="component" value="Unassembled WGS sequence"/>
</dbReference>
<sequence length="268" mass="28761">MLSKGLLTKGCSAALLSGVCLGIGFHAAASDMPSTAPSVVPSLQTSDSIRIQLEPAAQLVVSSELAGRLQRVPFKEGQHFAKGEVIASIECDLYQAKYQQTLAQSELAQQKYQVAKRLNTLESNSVLEVGQASADFAKAKAEQRAADIMVKRCAIRAPFAGRVSERMVEPGEFVSEGTKLLNIYSTDAYDVEMIVPSRWVTALQIGQSFTVQLDETGQTYPAKVTRLGSVIDALSQSFKVFGEIQAHEGLVLMPGMSGSAQMTLTPQS</sequence>
<dbReference type="EMBL" id="JAIWIU010000031">
    <property type="protein sequence ID" value="MCA2015549.1"/>
    <property type="molecule type" value="Genomic_DNA"/>
</dbReference>
<keyword evidence="2" id="KW-0732">Signal</keyword>